<keyword evidence="2" id="KW-1185">Reference proteome</keyword>
<protein>
    <submittedName>
        <fullName evidence="1">Uncharacterized protein</fullName>
    </submittedName>
</protein>
<evidence type="ECO:0000313" key="2">
    <source>
        <dbReference type="Proteomes" id="UP000559256"/>
    </source>
</evidence>
<dbReference type="OrthoDB" id="2750929at2759"/>
<comment type="caution">
    <text evidence="1">The sequence shown here is derived from an EMBL/GenBank/DDBJ whole genome shotgun (WGS) entry which is preliminary data.</text>
</comment>
<evidence type="ECO:0000313" key="1">
    <source>
        <dbReference type="EMBL" id="KAF5340903.1"/>
    </source>
</evidence>
<dbReference type="AlphaFoldDB" id="A0A8H5FLN2"/>
<dbReference type="EMBL" id="JAACJM010000170">
    <property type="protein sequence ID" value="KAF5340903.1"/>
    <property type="molecule type" value="Genomic_DNA"/>
</dbReference>
<sequence>MVRGVSISAMRGHDQGWIIRRQFSTSQAVRYRTRNAVVSSVTPNSLTSDDHLDLSGKKAANLWYRRTAHVYFHYDFADNFLPFPEKTSGFFYYHSPQNAPLFAGGMRFRVCPSNDPKTFQDGFDLLKRNGFPWEISNWRLALNKTSLALGKELVNSGTIQSNVLRLCRKLASQLSLHIAPHHVVYALKQPFPMTLGVTRYNNPVANETKMTRGYMRSRIVELLGTDVFNVKTGDVAHVCFDLEDGHPVIRLLSVPPEYVGKMKYKVGDTEKLSFNQGSGYSQAWDILKNSTYGHDVYG</sequence>
<gene>
    <name evidence="1" type="ORF">D9758_012164</name>
</gene>
<organism evidence="1 2">
    <name type="scientific">Tetrapyrgos nigripes</name>
    <dbReference type="NCBI Taxonomy" id="182062"/>
    <lineage>
        <taxon>Eukaryota</taxon>
        <taxon>Fungi</taxon>
        <taxon>Dikarya</taxon>
        <taxon>Basidiomycota</taxon>
        <taxon>Agaricomycotina</taxon>
        <taxon>Agaricomycetes</taxon>
        <taxon>Agaricomycetidae</taxon>
        <taxon>Agaricales</taxon>
        <taxon>Marasmiineae</taxon>
        <taxon>Marasmiaceae</taxon>
        <taxon>Tetrapyrgos</taxon>
    </lineage>
</organism>
<dbReference type="Proteomes" id="UP000559256">
    <property type="component" value="Unassembled WGS sequence"/>
</dbReference>
<name>A0A8H5FLN2_9AGAR</name>
<accession>A0A8H5FLN2</accession>
<reference evidence="1 2" key="1">
    <citation type="journal article" date="2020" name="ISME J.">
        <title>Uncovering the hidden diversity of litter-decomposition mechanisms in mushroom-forming fungi.</title>
        <authorList>
            <person name="Floudas D."/>
            <person name="Bentzer J."/>
            <person name="Ahren D."/>
            <person name="Johansson T."/>
            <person name="Persson P."/>
            <person name="Tunlid A."/>
        </authorList>
    </citation>
    <scope>NUCLEOTIDE SEQUENCE [LARGE SCALE GENOMIC DNA]</scope>
    <source>
        <strain evidence="1 2">CBS 291.85</strain>
    </source>
</reference>
<proteinExistence type="predicted"/>